<dbReference type="InParanoid" id="A0A024GS91"/>
<dbReference type="PROSITE" id="PS00108">
    <property type="entry name" value="PROTEIN_KINASE_ST"/>
    <property type="match status" value="1"/>
</dbReference>
<dbReference type="InterPro" id="IPR000719">
    <property type="entry name" value="Prot_kinase_dom"/>
</dbReference>
<feature type="transmembrane region" description="Helical" evidence="3">
    <location>
        <begin position="161"/>
        <end position="180"/>
    </location>
</feature>
<evidence type="ECO:0000256" key="3">
    <source>
        <dbReference type="SAM" id="Phobius"/>
    </source>
</evidence>
<dbReference type="PANTHER" id="PTHR44329">
    <property type="entry name" value="SERINE/THREONINE-PROTEIN KINASE TNNI3K-RELATED"/>
    <property type="match status" value="1"/>
</dbReference>
<keyword evidence="3" id="KW-0472">Membrane</keyword>
<dbReference type="Proteomes" id="UP000053237">
    <property type="component" value="Unassembled WGS sequence"/>
</dbReference>
<feature type="transmembrane region" description="Helical" evidence="3">
    <location>
        <begin position="136"/>
        <end position="154"/>
    </location>
</feature>
<feature type="domain" description="Protein kinase" evidence="4">
    <location>
        <begin position="329"/>
        <end position="616"/>
    </location>
</feature>
<keyword evidence="6" id="KW-1185">Reference proteome</keyword>
<dbReference type="PROSITE" id="PS50011">
    <property type="entry name" value="PROTEIN_KINASE_DOM"/>
    <property type="match status" value="1"/>
</dbReference>
<dbReference type="GO" id="GO:0004674">
    <property type="term" value="F:protein serine/threonine kinase activity"/>
    <property type="evidence" value="ECO:0007669"/>
    <property type="project" value="TreeGrafter"/>
</dbReference>
<feature type="transmembrane region" description="Helical" evidence="3">
    <location>
        <begin position="232"/>
        <end position="253"/>
    </location>
</feature>
<reference evidence="5 6" key="1">
    <citation type="submission" date="2012-05" db="EMBL/GenBank/DDBJ databases">
        <title>Recombination and specialization in a pathogen metapopulation.</title>
        <authorList>
            <person name="Gardiner A."/>
            <person name="Kemen E."/>
            <person name="Schultz-Larsen T."/>
            <person name="MacLean D."/>
            <person name="Van Oosterhout C."/>
            <person name="Jones J.D.G."/>
        </authorList>
    </citation>
    <scope>NUCLEOTIDE SEQUENCE [LARGE SCALE GENOMIC DNA]</scope>
    <source>
        <strain evidence="5 6">Ac Nc2</strain>
    </source>
</reference>
<keyword evidence="3" id="KW-0812">Transmembrane</keyword>
<dbReference type="OrthoDB" id="122279at2759"/>
<dbReference type="GO" id="GO:0005524">
    <property type="term" value="F:ATP binding"/>
    <property type="evidence" value="ECO:0007669"/>
    <property type="project" value="UniProtKB-KW"/>
</dbReference>
<dbReference type="InterPro" id="IPR011009">
    <property type="entry name" value="Kinase-like_dom_sf"/>
</dbReference>
<organism evidence="5 6">
    <name type="scientific">Albugo candida</name>
    <dbReference type="NCBI Taxonomy" id="65357"/>
    <lineage>
        <taxon>Eukaryota</taxon>
        <taxon>Sar</taxon>
        <taxon>Stramenopiles</taxon>
        <taxon>Oomycota</taxon>
        <taxon>Peronosporomycetes</taxon>
        <taxon>Albuginales</taxon>
        <taxon>Albuginaceae</taxon>
        <taxon>Albugo</taxon>
    </lineage>
</organism>
<sequence>MLLGTKLLICRLVAHLCSLHLTAFVMLRHFIQSTRQARGLESTTIDFDSEHEKASEDVEAFENDIILTEPLEKYKSGSPSVHHKQPTCSTTRILRAFWCSEFLFSFFGIVCTALAISKEAIVMSFTDILFTAIPHFSFKIASFYWMGVLSVYATTHKRAKLNVNVCHALIWFLLFLYWLLLLLAKQQPDSWILLYSSLIWKAVAAADFAVIFLCWVVYVARKRQTTTVSQFVVSKFGAYTICFFCFVSPNIFYEYIYGTQQQPTVIHMIFAVIFQLWPGANAIIAMQKFTCCSCFVREPLESAAYARAESRKGIDEMMSNCPLHELKGLEIGEKIGEGVAVVFLGKWRGVFVAVKMKMLMLDSSEQLAGIQSACNAEIQQEAQVMKGLSHPNIVLFMEAGFYRGAICIISEYCARGSLRDVLTTMKGKQFSWPTKIRLALGIAHGMQYLHNANPPMIHRDLKSPNVLVNESWHAKVADFGTLKFSEIVSNVKCLTNSIQCNTEANLMTGLVGTTRWMAPEVICGKKAYTSKVDIYSLGLILWELIDGQLPFEHIRWNFEIEKSVLQGSRPLISTERCPAAWRLLIISCWQTEPEHRPTIQRVIRKLQCIARDDAYVDENSEDESLSLQTLSEQCIFRQSFNPFASSTTSCSSSFLSKSSKVVSRRRPDELENGDTDILKTVAKSKSPEVIHALLERESFER</sequence>
<dbReference type="Gene3D" id="1.10.510.10">
    <property type="entry name" value="Transferase(Phosphotransferase) domain 1"/>
    <property type="match status" value="1"/>
</dbReference>
<dbReference type="EMBL" id="CAIX01000325">
    <property type="protein sequence ID" value="CCI49658.1"/>
    <property type="molecule type" value="Genomic_DNA"/>
</dbReference>
<accession>A0A024GS91</accession>
<dbReference type="InterPro" id="IPR001245">
    <property type="entry name" value="Ser-Thr/Tyr_kinase_cat_dom"/>
</dbReference>
<evidence type="ECO:0000256" key="1">
    <source>
        <dbReference type="ARBA" id="ARBA00022741"/>
    </source>
</evidence>
<protein>
    <recommendedName>
        <fullName evidence="4">Protein kinase domain-containing protein</fullName>
    </recommendedName>
</protein>
<dbReference type="InterPro" id="IPR008271">
    <property type="entry name" value="Ser/Thr_kinase_AS"/>
</dbReference>
<evidence type="ECO:0000259" key="4">
    <source>
        <dbReference type="PROSITE" id="PS50011"/>
    </source>
</evidence>
<comment type="caution">
    <text evidence="5">The sequence shown here is derived from an EMBL/GenBank/DDBJ whole genome shotgun (WGS) entry which is preliminary data.</text>
</comment>
<dbReference type="PANTHER" id="PTHR44329:SF298">
    <property type="entry name" value="MIXED LINEAGE KINASE DOMAIN-LIKE PROTEIN"/>
    <property type="match status" value="1"/>
</dbReference>
<gene>
    <name evidence="5" type="ORF">BN9_110270</name>
</gene>
<dbReference type="SMART" id="SM00220">
    <property type="entry name" value="S_TKc"/>
    <property type="match status" value="1"/>
</dbReference>
<evidence type="ECO:0000256" key="2">
    <source>
        <dbReference type="ARBA" id="ARBA00022840"/>
    </source>
</evidence>
<dbReference type="SUPFAM" id="SSF56112">
    <property type="entry name" value="Protein kinase-like (PK-like)"/>
    <property type="match status" value="1"/>
</dbReference>
<evidence type="ECO:0000313" key="5">
    <source>
        <dbReference type="EMBL" id="CCI49658.1"/>
    </source>
</evidence>
<dbReference type="Pfam" id="PF07714">
    <property type="entry name" value="PK_Tyr_Ser-Thr"/>
    <property type="match status" value="1"/>
</dbReference>
<proteinExistence type="predicted"/>
<name>A0A024GS91_9STRA</name>
<feature type="transmembrane region" description="Helical" evidence="3">
    <location>
        <begin position="192"/>
        <end position="220"/>
    </location>
</feature>
<dbReference type="STRING" id="65357.A0A024GS91"/>
<keyword evidence="3" id="KW-1133">Transmembrane helix</keyword>
<dbReference type="CDD" id="cd13999">
    <property type="entry name" value="STKc_MAP3K-like"/>
    <property type="match status" value="1"/>
</dbReference>
<keyword evidence="2" id="KW-0067">ATP-binding</keyword>
<dbReference type="AlphaFoldDB" id="A0A024GS91"/>
<feature type="transmembrane region" description="Helical" evidence="3">
    <location>
        <begin position="93"/>
        <end position="116"/>
    </location>
</feature>
<dbReference type="InterPro" id="IPR051681">
    <property type="entry name" value="Ser/Thr_Kinases-Pseudokinases"/>
</dbReference>
<feature type="transmembrane region" description="Helical" evidence="3">
    <location>
        <begin position="265"/>
        <end position="284"/>
    </location>
</feature>
<evidence type="ECO:0000313" key="6">
    <source>
        <dbReference type="Proteomes" id="UP000053237"/>
    </source>
</evidence>
<keyword evidence="1" id="KW-0547">Nucleotide-binding</keyword>